<dbReference type="CDD" id="cd00761">
    <property type="entry name" value="Glyco_tranf_GTA_type"/>
    <property type="match status" value="1"/>
</dbReference>
<dbReference type="InterPro" id="IPR029044">
    <property type="entry name" value="Nucleotide-diphossugar_trans"/>
</dbReference>
<dbReference type="EC" id="2.4.-.-" evidence="4"/>
<dbReference type="InterPro" id="IPR001173">
    <property type="entry name" value="Glyco_trans_2-like"/>
</dbReference>
<dbReference type="Pfam" id="PF00535">
    <property type="entry name" value="Glycos_transf_2"/>
    <property type="match status" value="1"/>
</dbReference>
<dbReference type="EMBL" id="MCGI01000010">
    <property type="protein sequence ID" value="ODM02238.1"/>
    <property type="molecule type" value="Genomic_DNA"/>
</dbReference>
<keyword evidence="1 4" id="KW-0328">Glycosyltransferase</keyword>
<gene>
    <name evidence="4" type="primary">epsH_5</name>
    <name evidence="4" type="ORF">BEH84_06381</name>
</gene>
<dbReference type="GeneID" id="93304253"/>
<name>A0A1E3A0G3_9FIRM</name>
<reference evidence="4 5" key="1">
    <citation type="submission" date="2016-07" db="EMBL/GenBank/DDBJ databases">
        <title>Characterization of isolates of Eisenbergiella tayi derived from blood cultures, using whole genome sequencing.</title>
        <authorList>
            <person name="Burdz T."/>
            <person name="Wiebe D."/>
            <person name="Huynh C."/>
            <person name="Bernard K."/>
        </authorList>
    </citation>
    <scope>NUCLEOTIDE SEQUENCE [LARGE SCALE GENOMIC DNA]</scope>
    <source>
        <strain evidence="4 5">NML 120489</strain>
    </source>
</reference>
<evidence type="ECO:0000256" key="1">
    <source>
        <dbReference type="ARBA" id="ARBA00022676"/>
    </source>
</evidence>
<feature type="domain" description="Glycosyltransferase 2-like" evidence="3">
    <location>
        <begin position="7"/>
        <end position="136"/>
    </location>
</feature>
<protein>
    <submittedName>
        <fullName evidence="4">Putative glycosyltransferase EpsH</fullName>
        <ecNumber evidence="4">2.4.-.-</ecNumber>
    </submittedName>
</protein>
<dbReference type="PANTHER" id="PTHR22916:SF51">
    <property type="entry name" value="GLYCOSYLTRANSFERASE EPSH-RELATED"/>
    <property type="match status" value="1"/>
</dbReference>
<dbReference type="GO" id="GO:0016757">
    <property type="term" value="F:glycosyltransferase activity"/>
    <property type="evidence" value="ECO:0007669"/>
    <property type="project" value="UniProtKB-KW"/>
</dbReference>
<keyword evidence="2 4" id="KW-0808">Transferase</keyword>
<evidence type="ECO:0000256" key="2">
    <source>
        <dbReference type="ARBA" id="ARBA00022679"/>
    </source>
</evidence>
<evidence type="ECO:0000313" key="5">
    <source>
        <dbReference type="Proteomes" id="UP000095003"/>
    </source>
</evidence>
<comment type="caution">
    <text evidence="4">The sequence shown here is derived from an EMBL/GenBank/DDBJ whole genome shotgun (WGS) entry which is preliminary data.</text>
</comment>
<dbReference type="AlphaFoldDB" id="A0A1E3A0G3"/>
<evidence type="ECO:0000259" key="3">
    <source>
        <dbReference type="Pfam" id="PF00535"/>
    </source>
</evidence>
<sequence length="370" mass="42687">MNEPLITIVVPVHKVPKDMLHKCLNSIVAQTSNNYEALLVDDGSPDDCGDICDTYAKEYSNFRVLHQENGGLSVARNTGIRNARGEWVCFVDGDDWIESDTVAFAEQYIKDCSDGDVLIWDEYYDMPNARYRNYFLGDETKGTLVFTSDKKEKLLDLIIPVKYEKNSKVFADIGNCHARVYNVDFLQGNNLYNVPGLKRMQDNVFTLWVFEKASKIYYKCKHLYHYNFNEDAATKKYAKDICDSMSAVYAQMIDFAIQTGKGEEFKQRIYTRFSRIFLKIIELKHANPNNPAKFSARIKDMKSDFSNSQFSDIIQNIDLKGQAGRVKLCVILLRRKAYVVLYVIVKGIVGSRNWRYKLSQRKNVRSKLCD</sequence>
<dbReference type="SUPFAM" id="SSF53448">
    <property type="entry name" value="Nucleotide-diphospho-sugar transferases"/>
    <property type="match status" value="1"/>
</dbReference>
<dbReference type="PANTHER" id="PTHR22916">
    <property type="entry name" value="GLYCOSYLTRANSFERASE"/>
    <property type="match status" value="1"/>
</dbReference>
<evidence type="ECO:0000313" key="4">
    <source>
        <dbReference type="EMBL" id="ODM02238.1"/>
    </source>
</evidence>
<accession>A0A1E3A0G3</accession>
<dbReference type="Proteomes" id="UP000095003">
    <property type="component" value="Unassembled WGS sequence"/>
</dbReference>
<proteinExistence type="predicted"/>
<dbReference type="Gene3D" id="3.90.550.10">
    <property type="entry name" value="Spore Coat Polysaccharide Biosynthesis Protein SpsA, Chain A"/>
    <property type="match status" value="1"/>
</dbReference>
<organism evidence="4 5">
    <name type="scientific">Eisenbergiella tayi</name>
    <dbReference type="NCBI Taxonomy" id="1432052"/>
    <lineage>
        <taxon>Bacteria</taxon>
        <taxon>Bacillati</taxon>
        <taxon>Bacillota</taxon>
        <taxon>Clostridia</taxon>
        <taxon>Lachnospirales</taxon>
        <taxon>Lachnospiraceae</taxon>
        <taxon>Eisenbergiella</taxon>
    </lineage>
</organism>
<dbReference type="RefSeq" id="WP_069159557.1">
    <property type="nucleotide sequence ID" value="NZ_DBGDOY010000039.1"/>
</dbReference>